<dbReference type="EMBL" id="LSLI01000283">
    <property type="protein sequence ID" value="KXS30395.1"/>
    <property type="molecule type" value="Genomic_DNA"/>
</dbReference>
<gene>
    <name evidence="1" type="ORF">AWT59_3481</name>
</gene>
<reference evidence="1 2" key="2">
    <citation type="submission" date="2016-03" db="EMBL/GenBank/DDBJ databases">
        <title>New uncultured bacterium of the family Gallionellaceae from acid mine drainage: description and reconstruction of genome based on metagenomic analysis of microbial community.</title>
        <authorList>
            <person name="Kadnikov V."/>
            <person name="Ivasenko D."/>
            <person name="Beletsky A."/>
            <person name="Mardanov A."/>
            <person name="Danilova E."/>
            <person name="Pimenov N."/>
            <person name="Karnachuk O."/>
            <person name="Ravin N."/>
        </authorList>
    </citation>
    <scope>NUCLEOTIDE SEQUENCE [LARGE SCALE GENOMIC DNA]</scope>
    <source>
        <strain evidence="1">ShG14-8</strain>
    </source>
</reference>
<protein>
    <submittedName>
        <fullName evidence="1">Putative plasmid-related protein</fullName>
    </submittedName>
</protein>
<organism evidence="1 2">
    <name type="scientific">Candidatus Gallionella acididurans</name>
    <dbReference type="NCBI Taxonomy" id="1796491"/>
    <lineage>
        <taxon>Bacteria</taxon>
        <taxon>Pseudomonadati</taxon>
        <taxon>Pseudomonadota</taxon>
        <taxon>Betaproteobacteria</taxon>
        <taxon>Nitrosomonadales</taxon>
        <taxon>Gallionellaceae</taxon>
        <taxon>Gallionella</taxon>
    </lineage>
</organism>
<proteinExistence type="predicted"/>
<feature type="non-terminal residue" evidence="1">
    <location>
        <position position="1"/>
    </location>
</feature>
<name>A0A139BNX2_9PROT</name>
<comment type="caution">
    <text evidence="1">The sequence shown here is derived from an EMBL/GenBank/DDBJ whole genome shotgun (WGS) entry which is preliminary data.</text>
</comment>
<reference evidence="1 2" key="1">
    <citation type="submission" date="2016-02" db="EMBL/GenBank/DDBJ databases">
        <authorList>
            <person name="Wen L."/>
            <person name="He K."/>
            <person name="Yang H."/>
        </authorList>
    </citation>
    <scope>NUCLEOTIDE SEQUENCE [LARGE SCALE GENOMIC DNA]</scope>
    <source>
        <strain evidence="1">ShG14-8</strain>
    </source>
</reference>
<evidence type="ECO:0000313" key="1">
    <source>
        <dbReference type="EMBL" id="KXS30395.1"/>
    </source>
</evidence>
<sequence>TTTTASSVSEADQAKPVVVVNDLIFPPGITPDQHDAIRSMLSSSGVAHIHWQAILDELHGAQIHGQKIAAPISNPAGYVRGITRRAADGSFNPERGVAVANQREMRKNLERQDALRVASQPKFQTAEAQLEHLPENLRGSLSRILANKTREDGGA</sequence>
<evidence type="ECO:0000313" key="2">
    <source>
        <dbReference type="Proteomes" id="UP000070578"/>
    </source>
</evidence>
<dbReference type="Proteomes" id="UP000070578">
    <property type="component" value="Unassembled WGS sequence"/>
</dbReference>
<accession>A0A139BNX2</accession>
<dbReference type="AlphaFoldDB" id="A0A139BNX2"/>